<dbReference type="Pfam" id="PF05151">
    <property type="entry name" value="PsbM"/>
    <property type="match status" value="1"/>
</dbReference>
<dbReference type="GeneID" id="22160117"/>
<geneLocation type="chloroplast" evidence="9"/>
<evidence type="ECO:0000256" key="4">
    <source>
        <dbReference type="ARBA" id="ARBA00022692"/>
    </source>
</evidence>
<evidence type="ECO:0000256" key="8">
    <source>
        <dbReference type="HAMAP-Rule" id="MF_00438"/>
    </source>
</evidence>
<evidence type="ECO:0000313" key="9">
    <source>
        <dbReference type="EMBL" id="AIT94858.1"/>
    </source>
</evidence>
<keyword evidence="3 8" id="KW-0602">Photosynthesis</keyword>
<feature type="transmembrane region" description="Helical" evidence="8">
    <location>
        <begin position="46"/>
        <end position="70"/>
    </location>
</feature>
<reference evidence="9" key="1">
    <citation type="journal article" date="2014" name="BMC Evol. Biol.">
        <title>Chloroplast phylogenomic analysis resolves deep-level relationships within the green algal class Trebouxiophyceae.</title>
        <authorList>
            <person name="Lemieux C."/>
            <person name="Otis C."/>
            <person name="Turmel M."/>
        </authorList>
    </citation>
    <scope>NUCLEOTIDE SEQUENCE</scope>
</reference>
<evidence type="ECO:0000256" key="1">
    <source>
        <dbReference type="ARBA" id="ARBA00004167"/>
    </source>
</evidence>
<dbReference type="PANTHER" id="PTHR35774">
    <property type="entry name" value="PHOTOSYSTEM II REACTION CENTER PROTEIN M"/>
    <property type="match status" value="1"/>
</dbReference>
<name>A0A097KNU2_9CHLO</name>
<keyword evidence="9" id="KW-0150">Chloroplast</keyword>
<comment type="subunit">
    <text evidence="8">PSII is composed of 1 copy each of membrane proteins PsbA, PsbB, PsbC, PsbD, PsbE, PsbF, PsbH, PsbI, PsbJ, PsbK, PsbL, PsbM, PsbT, PsbX, PsbY, PsbZ, Psb30/Ycf12, at least 3 peripheral proteins of the oxygen-evolving complex and a large number of cofactors. It forms dimeric complexes.</text>
</comment>
<accession>A0A097KNU2</accession>
<dbReference type="PANTHER" id="PTHR35774:SF1">
    <property type="entry name" value="PHOTOSYSTEM II REACTION CENTER PROTEIN M"/>
    <property type="match status" value="1"/>
</dbReference>
<evidence type="ECO:0000256" key="2">
    <source>
        <dbReference type="ARBA" id="ARBA00022469"/>
    </source>
</evidence>
<keyword evidence="4 8" id="KW-0812">Transmembrane</keyword>
<comment type="function">
    <text evidence="8">One of the components of the core complex of photosystem II (PSII). PSII is a light-driven water:plastoquinone oxidoreductase that uses light energy to abstract electrons from H(2)O, generating O(2) and a proton gradient subsequently used for ATP formation. It consists of a core antenna complex that captures photons, and an electron transfer chain that converts photonic excitation into a charge separation. This subunit is found at the monomer-monomer interface.</text>
</comment>
<comment type="similarity">
    <text evidence="8">Belongs to the PsbM family.</text>
</comment>
<dbReference type="RefSeq" id="YP_009106011.1">
    <property type="nucleotide sequence ID" value="NC_025539.1"/>
</dbReference>
<evidence type="ECO:0000256" key="7">
    <source>
        <dbReference type="ARBA" id="ARBA00023276"/>
    </source>
</evidence>
<dbReference type="EMBL" id="KM462878">
    <property type="protein sequence ID" value="AIT94858.1"/>
    <property type="molecule type" value="Genomic_DNA"/>
</dbReference>
<sequence>MLEFIRKYRLHYKHLRSFFSHKREDTDARLELPDFRINFGDIIMEVNILGLMATALFIIIPTAFLLILYVKTAGQEA</sequence>
<evidence type="ECO:0000256" key="5">
    <source>
        <dbReference type="ARBA" id="ARBA00022989"/>
    </source>
</evidence>
<dbReference type="SUPFAM" id="SSF161033">
    <property type="entry name" value="Photosystem II reaction center protein M, PsbM"/>
    <property type="match status" value="1"/>
</dbReference>
<protein>
    <recommendedName>
        <fullName evidence="8">Photosystem II reaction center protein M</fullName>
        <shortName evidence="8">PSII-M</shortName>
    </recommendedName>
</protein>
<keyword evidence="2 8" id="KW-0674">Reaction center</keyword>
<keyword evidence="7 8" id="KW-0604">Photosystem II</keyword>
<keyword evidence="9" id="KW-0934">Plastid</keyword>
<dbReference type="HAMAP" id="MF_00438">
    <property type="entry name" value="PSII_PsbM"/>
    <property type="match status" value="1"/>
</dbReference>
<evidence type="ECO:0000256" key="6">
    <source>
        <dbReference type="ARBA" id="ARBA00023136"/>
    </source>
</evidence>
<evidence type="ECO:0000256" key="3">
    <source>
        <dbReference type="ARBA" id="ARBA00022531"/>
    </source>
</evidence>
<gene>
    <name evidence="8 9" type="primary">psbM</name>
</gene>
<dbReference type="NCBIfam" id="TIGR03038">
    <property type="entry name" value="PS_II_psbM"/>
    <property type="match status" value="1"/>
</dbReference>
<organism evidence="9">
    <name type="scientific">Choricystis parasitica</name>
    <dbReference type="NCBI Taxonomy" id="41300"/>
    <lineage>
        <taxon>Eukaryota</taxon>
        <taxon>Viridiplantae</taxon>
        <taxon>Chlorophyta</taxon>
        <taxon>core chlorophytes</taxon>
        <taxon>Trebouxiophyceae</taxon>
        <taxon>Trebouxiophyceae incertae sedis</taxon>
        <taxon>Choricystis clade</taxon>
        <taxon>Choricystis</taxon>
    </lineage>
</organism>
<keyword evidence="6 8" id="KW-0472">Membrane</keyword>
<dbReference type="GO" id="GO:0019684">
    <property type="term" value="P:photosynthesis, light reaction"/>
    <property type="evidence" value="ECO:0007669"/>
    <property type="project" value="InterPro"/>
</dbReference>
<comment type="subcellular location">
    <subcellularLocation>
        <location evidence="1">Membrane</location>
        <topology evidence="1">Single-pass membrane protein</topology>
    </subcellularLocation>
    <subcellularLocation>
        <location evidence="8">Plastid</location>
        <location evidence="8">Chloroplast thylakoid membrane</location>
        <topology evidence="8">Single-pass membrane protein</topology>
    </subcellularLocation>
</comment>
<dbReference type="GO" id="GO:0009535">
    <property type="term" value="C:chloroplast thylakoid membrane"/>
    <property type="evidence" value="ECO:0007669"/>
    <property type="project" value="UniProtKB-SubCell"/>
</dbReference>
<proteinExistence type="inferred from homology"/>
<dbReference type="InterPro" id="IPR037269">
    <property type="entry name" value="PSII_PsbM_sf"/>
</dbReference>
<dbReference type="AlphaFoldDB" id="A0A097KNU2"/>
<keyword evidence="5 8" id="KW-1133">Transmembrane helix</keyword>
<keyword evidence="8" id="KW-0793">Thylakoid</keyword>
<dbReference type="InterPro" id="IPR007826">
    <property type="entry name" value="PSII_PsbM"/>
</dbReference>
<dbReference type="GO" id="GO:0009523">
    <property type="term" value="C:photosystem II"/>
    <property type="evidence" value="ECO:0007669"/>
    <property type="project" value="UniProtKB-KW"/>
</dbReference>